<evidence type="ECO:0000313" key="5">
    <source>
        <dbReference type="Proteomes" id="UP000028073"/>
    </source>
</evidence>
<dbReference type="CDD" id="cd06223">
    <property type="entry name" value="PRTases_typeI"/>
    <property type="match status" value="1"/>
</dbReference>
<comment type="similarity">
    <text evidence="1">Belongs to the ComF/GntX family.</text>
</comment>
<dbReference type="Proteomes" id="UP000028073">
    <property type="component" value="Unassembled WGS sequence"/>
</dbReference>
<evidence type="ECO:0000313" key="4">
    <source>
        <dbReference type="EMBL" id="KEQ18195.1"/>
    </source>
</evidence>
<dbReference type="InterPro" id="IPR000836">
    <property type="entry name" value="PRTase_dom"/>
</dbReference>
<dbReference type="RefSeq" id="WP_034835317.1">
    <property type="nucleotide sequence ID" value="NZ_JOKH01000002.1"/>
</dbReference>
<dbReference type="InterPro" id="IPR029057">
    <property type="entry name" value="PRTase-like"/>
</dbReference>
<dbReference type="Gene3D" id="3.40.50.2020">
    <property type="match status" value="1"/>
</dbReference>
<feature type="domain" description="Phosphoribosyltransferase" evidence="2">
    <location>
        <begin position="148"/>
        <end position="244"/>
    </location>
</feature>
<comment type="caution">
    <text evidence="4">The sequence shown here is derived from an EMBL/GenBank/DDBJ whole genome shotgun (WGS) entry which is preliminary data.</text>
</comment>
<gene>
    <name evidence="4" type="ORF">GZ78_11680</name>
</gene>
<proteinExistence type="inferred from homology"/>
<dbReference type="Pfam" id="PF18912">
    <property type="entry name" value="DZR_2"/>
    <property type="match status" value="1"/>
</dbReference>
<dbReference type="InterPro" id="IPR051910">
    <property type="entry name" value="ComF/GntX_DNA_util-trans"/>
</dbReference>
<dbReference type="PROSITE" id="PS51257">
    <property type="entry name" value="PROKAR_LIPOPROTEIN"/>
    <property type="match status" value="1"/>
</dbReference>
<dbReference type="Pfam" id="PF00156">
    <property type="entry name" value="Pribosyltran"/>
    <property type="match status" value="1"/>
</dbReference>
<dbReference type="EMBL" id="JOKH01000002">
    <property type="protein sequence ID" value="KEQ18195.1"/>
    <property type="molecule type" value="Genomic_DNA"/>
</dbReference>
<evidence type="ECO:0008006" key="6">
    <source>
        <dbReference type="Google" id="ProtNLM"/>
    </source>
</evidence>
<feature type="domain" description="Double zinc ribbon" evidence="3">
    <location>
        <begin position="23"/>
        <end position="71"/>
    </location>
</feature>
<dbReference type="STRING" id="1137799.GZ78_11680"/>
<keyword evidence="5" id="KW-1185">Reference proteome</keyword>
<evidence type="ECO:0000259" key="2">
    <source>
        <dbReference type="Pfam" id="PF00156"/>
    </source>
</evidence>
<dbReference type="PANTHER" id="PTHR47505:SF1">
    <property type="entry name" value="DNA UTILIZATION PROTEIN YHGH"/>
    <property type="match status" value="1"/>
</dbReference>
<name>A0A081NIC2_9GAMM</name>
<dbReference type="AlphaFoldDB" id="A0A081NIC2"/>
<dbReference type="eggNOG" id="COG1040">
    <property type="taxonomic scope" value="Bacteria"/>
</dbReference>
<sequence>MRQLLKRNSVYKRLNINQLISISCLLCRADTPMNKPVCNLCIQALPIADKHCLLCGIPVLANSSDLCARCVQKKPAFDICHSAFNYEFPVDHLLKKIKYHQQLIYLPPLAEQLSRTLLHHYDGKVWPQAILPVPLHNKRLRSRGFDQALVLARQLVKNLHPYQQMKLETHLIKRQKHTDPQQGLQASQRKRNIKNAFSLTGTPDYQYLAILDDVVTTGETVSEITRLLKQQGVKRVDIWCLARTPV</sequence>
<dbReference type="SUPFAM" id="SSF53271">
    <property type="entry name" value="PRTase-like"/>
    <property type="match status" value="1"/>
</dbReference>
<evidence type="ECO:0000259" key="3">
    <source>
        <dbReference type="Pfam" id="PF18912"/>
    </source>
</evidence>
<dbReference type="InterPro" id="IPR044005">
    <property type="entry name" value="DZR_2"/>
</dbReference>
<accession>A0A081NIC2</accession>
<protein>
    <recommendedName>
        <fullName evidence="6">Phosphoribosyltransferase domain-containing protein</fullName>
    </recommendedName>
</protein>
<organism evidence="4 5">
    <name type="scientific">Endozoicomonas numazuensis</name>
    <dbReference type="NCBI Taxonomy" id="1137799"/>
    <lineage>
        <taxon>Bacteria</taxon>
        <taxon>Pseudomonadati</taxon>
        <taxon>Pseudomonadota</taxon>
        <taxon>Gammaproteobacteria</taxon>
        <taxon>Oceanospirillales</taxon>
        <taxon>Endozoicomonadaceae</taxon>
        <taxon>Endozoicomonas</taxon>
    </lineage>
</organism>
<dbReference type="PANTHER" id="PTHR47505">
    <property type="entry name" value="DNA UTILIZATION PROTEIN YHGH"/>
    <property type="match status" value="1"/>
</dbReference>
<reference evidence="4 5" key="1">
    <citation type="submission" date="2014-06" db="EMBL/GenBank/DDBJ databases">
        <title>Whole Genome Sequences of Three Symbiotic Endozoicomonas Bacteria.</title>
        <authorList>
            <person name="Neave M.J."/>
            <person name="Apprill A."/>
            <person name="Voolstra C.R."/>
        </authorList>
    </citation>
    <scope>NUCLEOTIDE SEQUENCE [LARGE SCALE GENOMIC DNA]</scope>
    <source>
        <strain evidence="4 5">DSM 25634</strain>
    </source>
</reference>
<evidence type="ECO:0000256" key="1">
    <source>
        <dbReference type="ARBA" id="ARBA00008007"/>
    </source>
</evidence>